<dbReference type="RefSeq" id="WP_090039179.1">
    <property type="nucleotide sequence ID" value="NZ_FOKI01000005.1"/>
</dbReference>
<reference evidence="2 3" key="1">
    <citation type="submission" date="2016-10" db="EMBL/GenBank/DDBJ databases">
        <authorList>
            <person name="de Groot N.N."/>
        </authorList>
    </citation>
    <scope>NUCLEOTIDE SEQUENCE [LARGE SCALE GENOMIC DNA]</scope>
    <source>
        <strain evidence="2 3">DSM 12271</strain>
    </source>
</reference>
<keyword evidence="1" id="KW-1133">Transmembrane helix</keyword>
<sequence>MKNKDGIILSDVLVATTVFLIMSLSVFTLLSCERDFIANRNERIEKSKILKMIKNELRYNISYSSLEEYINKHVFIDIEEITIKEIKECNDIRLLFKDSGKKKDIKLNFTESHDKKMSVNFINIEYEVDISKGKLNGKWIKG</sequence>
<organism evidence="2 3">
    <name type="scientific">Clostridium frigidicarnis</name>
    <dbReference type="NCBI Taxonomy" id="84698"/>
    <lineage>
        <taxon>Bacteria</taxon>
        <taxon>Bacillati</taxon>
        <taxon>Bacillota</taxon>
        <taxon>Clostridia</taxon>
        <taxon>Eubacteriales</taxon>
        <taxon>Clostridiaceae</taxon>
        <taxon>Clostridium</taxon>
    </lineage>
</organism>
<evidence type="ECO:0000313" key="2">
    <source>
        <dbReference type="EMBL" id="SFA87990.1"/>
    </source>
</evidence>
<keyword evidence="1" id="KW-0472">Membrane</keyword>
<keyword evidence="1" id="KW-0812">Transmembrane</keyword>
<dbReference type="EMBL" id="FOKI01000005">
    <property type="protein sequence ID" value="SFA87990.1"/>
    <property type="molecule type" value="Genomic_DNA"/>
</dbReference>
<evidence type="ECO:0000256" key="1">
    <source>
        <dbReference type="SAM" id="Phobius"/>
    </source>
</evidence>
<gene>
    <name evidence="2" type="ORF">SAMN04488528_100592</name>
</gene>
<keyword evidence="3" id="KW-1185">Reference proteome</keyword>
<proteinExistence type="predicted"/>
<feature type="transmembrane region" description="Helical" evidence="1">
    <location>
        <begin position="12"/>
        <end position="30"/>
    </location>
</feature>
<accession>A0A1I0WIN6</accession>
<dbReference type="STRING" id="84698.SAMN04488528_100592"/>
<dbReference type="AlphaFoldDB" id="A0A1I0WIN6"/>
<name>A0A1I0WIN6_9CLOT</name>
<dbReference type="Proteomes" id="UP000198619">
    <property type="component" value="Unassembled WGS sequence"/>
</dbReference>
<protein>
    <submittedName>
        <fullName evidence="2">Uncharacterized protein</fullName>
    </submittedName>
</protein>
<evidence type="ECO:0000313" key="3">
    <source>
        <dbReference type="Proteomes" id="UP000198619"/>
    </source>
</evidence>
<dbReference type="PROSITE" id="PS51257">
    <property type="entry name" value="PROKAR_LIPOPROTEIN"/>
    <property type="match status" value="1"/>
</dbReference>